<dbReference type="InterPro" id="IPR052032">
    <property type="entry name" value="ATP-dep_AA_Ligase"/>
</dbReference>
<feature type="domain" description="ATP-grasp" evidence="5">
    <location>
        <begin position="116"/>
        <end position="292"/>
    </location>
</feature>
<dbReference type="GO" id="GO:0046872">
    <property type="term" value="F:metal ion binding"/>
    <property type="evidence" value="ECO:0007669"/>
    <property type="project" value="InterPro"/>
</dbReference>
<dbReference type="GO" id="GO:0005524">
    <property type="term" value="F:ATP binding"/>
    <property type="evidence" value="ECO:0007669"/>
    <property type="project" value="UniProtKB-UniRule"/>
</dbReference>
<evidence type="ECO:0000313" key="6">
    <source>
        <dbReference type="EMBL" id="RQN22804.1"/>
    </source>
</evidence>
<dbReference type="PANTHER" id="PTHR43585">
    <property type="entry name" value="FUMIPYRROLE BIOSYNTHESIS PROTEIN C"/>
    <property type="match status" value="1"/>
</dbReference>
<dbReference type="PANTHER" id="PTHR43585:SF2">
    <property type="entry name" value="ATP-GRASP ENZYME FSQD"/>
    <property type="match status" value="1"/>
</dbReference>
<dbReference type="Gene3D" id="3.40.50.20">
    <property type="match status" value="1"/>
</dbReference>
<accession>A0AAE8FQS1</accession>
<dbReference type="Proteomes" id="UP000273641">
    <property type="component" value="Unassembled WGS sequence"/>
</dbReference>
<dbReference type="AlphaFoldDB" id="A0AAE8FQS1"/>
<dbReference type="PROSITE" id="PS50975">
    <property type="entry name" value="ATP_GRASP"/>
    <property type="match status" value="1"/>
</dbReference>
<dbReference type="RefSeq" id="WP_124231085.1">
    <property type="nucleotide sequence ID" value="NZ_CATNZC010000002.1"/>
</dbReference>
<dbReference type="InterPro" id="IPR003806">
    <property type="entry name" value="ATP-grasp_PylC-type"/>
</dbReference>
<keyword evidence="1" id="KW-0436">Ligase</keyword>
<gene>
    <name evidence="6" type="ORF">EHZ11_15210</name>
</gene>
<dbReference type="Pfam" id="PF02655">
    <property type="entry name" value="ATP-grasp_3"/>
    <property type="match status" value="1"/>
</dbReference>
<keyword evidence="3 4" id="KW-0067">ATP-binding</keyword>
<dbReference type="Gene3D" id="3.30.470.20">
    <property type="entry name" value="ATP-grasp fold, B domain"/>
    <property type="match status" value="1"/>
</dbReference>
<dbReference type="InterPro" id="IPR011761">
    <property type="entry name" value="ATP-grasp"/>
</dbReference>
<sequence>MNFLILSAGRRTKLVEYFMKEFEGFGKIIATDCDSLAPALYVADKGYIVPRIDSKNYIDKIKEICKIENIKGLISLIDPELSLISKNESEFRNIGVTCFLSSYNVTEICFDKYKMFRFLEENSFNTAKSYINLDEFKEDYENNKIKFPVFIKPVCGSASIDIKKVNTLEELDFLMNRYDNLIIQEFLDGQELGIDVYTDIISGEVISIFAKEKVRMRSGETDKSKSIKCYKLFSIIKDFVEKLGTKGPIDIDVFRINGEYYISEVNPRFGGGHPHAYECGENFMKFIKNNLEGKENKSNIGNYVEDIYVIKHDTLSVINKNDLIK</sequence>
<dbReference type="SUPFAM" id="SSF56059">
    <property type="entry name" value="Glutathione synthetase ATP-binding domain-like"/>
    <property type="match status" value="1"/>
</dbReference>
<protein>
    <submittedName>
        <fullName evidence="6">ATP-grasp domain-containing protein</fullName>
    </submittedName>
</protein>
<dbReference type="Pfam" id="PF21360">
    <property type="entry name" value="PylC-like_N"/>
    <property type="match status" value="1"/>
</dbReference>
<evidence type="ECO:0000256" key="1">
    <source>
        <dbReference type="ARBA" id="ARBA00022598"/>
    </source>
</evidence>
<reference evidence="6 7" key="1">
    <citation type="submission" date="2018-11" db="EMBL/GenBank/DDBJ databases">
        <title>Draft genome sequences of potential pathogenic Clostridium perfringens from environmental surface water in the North West Province, South Africa.</title>
        <authorList>
            <person name="Fourie J.C.J."/>
            <person name="Sanko T.J."/>
            <person name="Bezuidenhout C."/>
            <person name="Mienie C."/>
            <person name="Adeleke R."/>
        </authorList>
    </citation>
    <scope>NUCLEOTIDE SEQUENCE [LARGE SCALE GENOMIC DNA]</scope>
    <source>
        <strain evidence="6 7">SC4-C13</strain>
    </source>
</reference>
<evidence type="ECO:0000259" key="5">
    <source>
        <dbReference type="PROSITE" id="PS50975"/>
    </source>
</evidence>
<keyword evidence="2 4" id="KW-0547">Nucleotide-binding</keyword>
<dbReference type="GO" id="GO:0016874">
    <property type="term" value="F:ligase activity"/>
    <property type="evidence" value="ECO:0007669"/>
    <property type="project" value="UniProtKB-KW"/>
</dbReference>
<evidence type="ECO:0000256" key="3">
    <source>
        <dbReference type="ARBA" id="ARBA00022840"/>
    </source>
</evidence>
<proteinExistence type="predicted"/>
<dbReference type="InterPro" id="IPR013815">
    <property type="entry name" value="ATP_grasp_subdomain_1"/>
</dbReference>
<name>A0AAE8FQS1_CLOPF</name>
<dbReference type="Gene3D" id="3.30.1490.20">
    <property type="entry name" value="ATP-grasp fold, A domain"/>
    <property type="match status" value="1"/>
</dbReference>
<dbReference type="EMBL" id="RQNR01000016">
    <property type="protein sequence ID" value="RQN22804.1"/>
    <property type="molecule type" value="Genomic_DNA"/>
</dbReference>
<evidence type="ECO:0000313" key="7">
    <source>
        <dbReference type="Proteomes" id="UP000273641"/>
    </source>
</evidence>
<evidence type="ECO:0000256" key="4">
    <source>
        <dbReference type="PROSITE-ProRule" id="PRU00409"/>
    </source>
</evidence>
<organism evidence="6 7">
    <name type="scientific">Clostridium perfringens</name>
    <dbReference type="NCBI Taxonomy" id="1502"/>
    <lineage>
        <taxon>Bacteria</taxon>
        <taxon>Bacillati</taxon>
        <taxon>Bacillota</taxon>
        <taxon>Clostridia</taxon>
        <taxon>Eubacteriales</taxon>
        <taxon>Clostridiaceae</taxon>
        <taxon>Clostridium</taxon>
    </lineage>
</organism>
<comment type="caution">
    <text evidence="6">The sequence shown here is derived from an EMBL/GenBank/DDBJ whole genome shotgun (WGS) entry which is preliminary data.</text>
</comment>
<dbReference type="InterPro" id="IPR048764">
    <property type="entry name" value="PylC_N"/>
</dbReference>
<evidence type="ECO:0000256" key="2">
    <source>
        <dbReference type="ARBA" id="ARBA00022741"/>
    </source>
</evidence>
<dbReference type="NCBIfam" id="NF009406">
    <property type="entry name" value="PRK12767.1-5"/>
    <property type="match status" value="1"/>
</dbReference>